<feature type="signal peptide" evidence="1">
    <location>
        <begin position="1"/>
        <end position="20"/>
    </location>
</feature>
<evidence type="ECO:0000313" key="3">
    <source>
        <dbReference type="Proteomes" id="UP000566663"/>
    </source>
</evidence>
<dbReference type="Proteomes" id="UP000566663">
    <property type="component" value="Unassembled WGS sequence"/>
</dbReference>
<dbReference type="RefSeq" id="WP_183252929.1">
    <property type="nucleotide sequence ID" value="NZ_BAAAFF010000006.1"/>
</dbReference>
<feature type="chain" id="PRO_5030829486" description="Lipoprotein" evidence="1">
    <location>
        <begin position="21"/>
        <end position="74"/>
    </location>
</feature>
<gene>
    <name evidence="2" type="ORF">HNQ67_000970</name>
</gene>
<evidence type="ECO:0008006" key="4">
    <source>
        <dbReference type="Google" id="ProtNLM"/>
    </source>
</evidence>
<dbReference type="AlphaFoldDB" id="A0A7W8HWZ4"/>
<keyword evidence="3" id="KW-1185">Reference proteome</keyword>
<evidence type="ECO:0000313" key="2">
    <source>
        <dbReference type="EMBL" id="MBB5291456.1"/>
    </source>
</evidence>
<accession>A0A7W8HWZ4</accession>
<reference evidence="2 3" key="1">
    <citation type="submission" date="2020-08" db="EMBL/GenBank/DDBJ databases">
        <title>Genomic Encyclopedia of Type Strains, Phase IV (KMG-IV): sequencing the most valuable type-strain genomes for metagenomic binning, comparative biology and taxonomic classification.</title>
        <authorList>
            <person name="Goeker M."/>
        </authorList>
    </citation>
    <scope>NUCLEOTIDE SEQUENCE [LARGE SCALE GENOMIC DNA]</scope>
    <source>
        <strain evidence="2 3">DSM 25335</strain>
    </source>
</reference>
<protein>
    <recommendedName>
        <fullName evidence="4">Lipoprotein</fullName>
    </recommendedName>
</protein>
<organism evidence="2 3">
    <name type="scientific">Brevundimonas basaltis</name>
    <dbReference type="NCBI Taxonomy" id="472166"/>
    <lineage>
        <taxon>Bacteria</taxon>
        <taxon>Pseudomonadati</taxon>
        <taxon>Pseudomonadota</taxon>
        <taxon>Alphaproteobacteria</taxon>
        <taxon>Caulobacterales</taxon>
        <taxon>Caulobacteraceae</taxon>
        <taxon>Brevundimonas</taxon>
    </lineage>
</organism>
<comment type="caution">
    <text evidence="2">The sequence shown here is derived from an EMBL/GenBank/DDBJ whole genome shotgun (WGS) entry which is preliminary data.</text>
</comment>
<dbReference type="PROSITE" id="PS51257">
    <property type="entry name" value="PROKAR_LIPOPROTEIN"/>
    <property type="match status" value="1"/>
</dbReference>
<evidence type="ECO:0000256" key="1">
    <source>
        <dbReference type="SAM" id="SignalP"/>
    </source>
</evidence>
<proteinExistence type="predicted"/>
<keyword evidence="1" id="KW-0732">Signal</keyword>
<sequence>MRAVLFAAPAALAVALSACASGMGESRYETELQRLNADCQARGGILSPTGRQSGQPALDNVCKVTGQASTRTGG</sequence>
<name>A0A7W8HWZ4_9CAUL</name>
<dbReference type="EMBL" id="JACHFZ010000002">
    <property type="protein sequence ID" value="MBB5291456.1"/>
    <property type="molecule type" value="Genomic_DNA"/>
</dbReference>